<dbReference type="FunFam" id="1.10.340.70:FF:000001">
    <property type="entry name" value="Retrovirus-related Pol polyprotein from transposon gypsy-like Protein"/>
    <property type="match status" value="1"/>
</dbReference>
<dbReference type="InterPro" id="IPR043502">
    <property type="entry name" value="DNA/RNA_pol_sf"/>
</dbReference>
<feature type="domain" description="CCHC-type" evidence="5">
    <location>
        <begin position="502"/>
        <end position="515"/>
    </location>
</feature>
<dbReference type="Pfam" id="PF17921">
    <property type="entry name" value="Integrase_H2C2"/>
    <property type="match status" value="1"/>
</dbReference>
<evidence type="ECO:0000313" key="8">
    <source>
        <dbReference type="Proteomes" id="UP000683360"/>
    </source>
</evidence>
<evidence type="ECO:0000256" key="3">
    <source>
        <dbReference type="SAM" id="MobiDB-lite"/>
    </source>
</evidence>
<dbReference type="GO" id="GO:0015074">
    <property type="term" value="P:DNA integration"/>
    <property type="evidence" value="ECO:0007669"/>
    <property type="project" value="InterPro"/>
</dbReference>
<keyword evidence="8" id="KW-1185">Reference proteome</keyword>
<keyword evidence="1" id="KW-0863">Zinc-finger</keyword>
<dbReference type="Gene3D" id="2.40.70.10">
    <property type="entry name" value="Acid Proteases"/>
    <property type="match status" value="1"/>
</dbReference>
<dbReference type="InterPro" id="IPR054465">
    <property type="entry name" value="Integrase_p58-like_C"/>
</dbReference>
<evidence type="ECO:0008006" key="9">
    <source>
        <dbReference type="Google" id="ProtNLM"/>
    </source>
</evidence>
<dbReference type="PANTHER" id="PTHR37984">
    <property type="entry name" value="PROTEIN CBG26694"/>
    <property type="match status" value="1"/>
</dbReference>
<feature type="coiled-coil region" evidence="2">
    <location>
        <begin position="430"/>
        <end position="457"/>
    </location>
</feature>
<evidence type="ECO:0000256" key="2">
    <source>
        <dbReference type="SAM" id="Coils"/>
    </source>
</evidence>
<dbReference type="Gene3D" id="3.30.420.10">
    <property type="entry name" value="Ribonuclease H-like superfamily/Ribonuclease H"/>
    <property type="match status" value="1"/>
</dbReference>
<dbReference type="InterPro" id="IPR041588">
    <property type="entry name" value="Integrase_H2C2"/>
</dbReference>
<dbReference type="SMART" id="SM00355">
    <property type="entry name" value="ZnF_C2H2"/>
    <property type="match status" value="4"/>
</dbReference>
<accession>A0A8S3SGN6</accession>
<dbReference type="InterPro" id="IPR001584">
    <property type="entry name" value="Integrase_cat-core"/>
</dbReference>
<feature type="compositionally biased region" description="Basic and acidic residues" evidence="3">
    <location>
        <begin position="187"/>
        <end position="197"/>
    </location>
</feature>
<feature type="domain" description="Integrase catalytic" evidence="6">
    <location>
        <begin position="1050"/>
        <end position="1209"/>
    </location>
</feature>
<dbReference type="PROSITE" id="PS50158">
    <property type="entry name" value="ZF_CCHC"/>
    <property type="match status" value="1"/>
</dbReference>
<feature type="compositionally biased region" description="Basic and acidic residues" evidence="3">
    <location>
        <begin position="9"/>
        <end position="35"/>
    </location>
</feature>
<dbReference type="GO" id="GO:0003676">
    <property type="term" value="F:nucleic acid binding"/>
    <property type="evidence" value="ECO:0007669"/>
    <property type="project" value="InterPro"/>
</dbReference>
<name>A0A8S3SGN6_MYTED</name>
<dbReference type="CDD" id="cd00303">
    <property type="entry name" value="retropepsin_like"/>
    <property type="match status" value="1"/>
</dbReference>
<feature type="compositionally biased region" description="Polar residues" evidence="3">
    <location>
        <begin position="177"/>
        <end position="186"/>
    </location>
</feature>
<evidence type="ECO:0000259" key="6">
    <source>
        <dbReference type="PROSITE" id="PS50994"/>
    </source>
</evidence>
<dbReference type="InterPro" id="IPR012337">
    <property type="entry name" value="RNaseH-like_sf"/>
</dbReference>
<dbReference type="Proteomes" id="UP000683360">
    <property type="component" value="Unassembled WGS sequence"/>
</dbReference>
<dbReference type="OrthoDB" id="6819429at2759"/>
<evidence type="ECO:0000256" key="1">
    <source>
        <dbReference type="PROSITE-ProRule" id="PRU00042"/>
    </source>
</evidence>
<dbReference type="Pfam" id="PF22938">
    <property type="entry name" value="Integrase_p58_C"/>
    <property type="match status" value="1"/>
</dbReference>
<comment type="caution">
    <text evidence="7">The sequence shown here is derived from an EMBL/GenBank/DDBJ whole genome shotgun (WGS) entry which is preliminary data.</text>
</comment>
<feature type="region of interest" description="Disordered" evidence="3">
    <location>
        <begin position="1"/>
        <end position="45"/>
    </location>
</feature>
<dbReference type="PROSITE" id="PS00028">
    <property type="entry name" value="ZINC_FINGER_C2H2_1"/>
    <property type="match status" value="2"/>
</dbReference>
<keyword evidence="1" id="KW-0862">Zinc</keyword>
<dbReference type="InterPro" id="IPR050951">
    <property type="entry name" value="Retrovirus_Pol_polyprotein"/>
</dbReference>
<dbReference type="InterPro" id="IPR001878">
    <property type="entry name" value="Znf_CCHC"/>
</dbReference>
<dbReference type="Gene3D" id="3.10.10.10">
    <property type="entry name" value="HIV Type 1 Reverse Transcriptase, subunit A, domain 1"/>
    <property type="match status" value="1"/>
</dbReference>
<dbReference type="Pfam" id="PF00665">
    <property type="entry name" value="rve"/>
    <property type="match status" value="1"/>
</dbReference>
<dbReference type="InterPro" id="IPR013087">
    <property type="entry name" value="Znf_C2H2_type"/>
</dbReference>
<evidence type="ECO:0000313" key="7">
    <source>
        <dbReference type="EMBL" id="CAG2217355.1"/>
    </source>
</evidence>
<dbReference type="Gene3D" id="1.10.340.70">
    <property type="match status" value="1"/>
</dbReference>
<reference evidence="7" key="1">
    <citation type="submission" date="2021-03" db="EMBL/GenBank/DDBJ databases">
        <authorList>
            <person name="Bekaert M."/>
        </authorList>
    </citation>
    <scope>NUCLEOTIDE SEQUENCE</scope>
</reference>
<dbReference type="FunFam" id="3.30.420.10:FF:000032">
    <property type="entry name" value="Retrovirus-related Pol polyprotein from transposon 297-like Protein"/>
    <property type="match status" value="1"/>
</dbReference>
<dbReference type="SUPFAM" id="SSF56672">
    <property type="entry name" value="DNA/RNA polymerases"/>
    <property type="match status" value="1"/>
</dbReference>
<evidence type="ECO:0000259" key="5">
    <source>
        <dbReference type="PROSITE" id="PS50158"/>
    </source>
</evidence>
<protein>
    <recommendedName>
        <fullName evidence="9">Endonuclease</fullName>
    </recommendedName>
</protein>
<dbReference type="PROSITE" id="PS50157">
    <property type="entry name" value="ZINC_FINGER_C2H2_2"/>
    <property type="match status" value="1"/>
</dbReference>
<dbReference type="EMBL" id="CAJPWZ010001531">
    <property type="protein sequence ID" value="CAG2217355.1"/>
    <property type="molecule type" value="Genomic_DNA"/>
</dbReference>
<sequence length="1691" mass="195411">MADGGYENSRSDADRPDYQNSRGEKRVSFYRDDSPPPRPPQPRVNLYVDNSLERESRSSFPSITVPDTPELYRERSEYDLSAHSSYPYVRHSTPMSQTDLGQPYDNRPTYDTFRPTYDIPRPTYDIHRPTYDIPRPTYDISRPTYDISRPTYDTSRPPYDNSRSTYDISRPMYDISRQASDISNNSENERRTHDQRLNRGYHEQLLISNDQDQFRDNIPRINDRVANDFQGLPPSLRADRFRITTPVVRREKEPEKFDGKSTDWKDYIVHFEQAAKWNRWTDFEKAQQLSMSLRGTAQKLLGDLKYSVVNDYDALKDILGQRFNPRERVTAYRCEFRARKRKSGEAIPDFGYALRRLVRLAYPDDEYSNILEQLVINQFILGLAHVEMEKHVQFAHPTTLETAIAQAVEFEAFTNAQEMPRKPKAEEFSYKIAAINKENKQNKEEKLEKQVEVQNNSEIKEIITSFNKCFEKISEKLDDIKKPTRETNQKSFYRDRREPIECWKCGKKGHIERYCYIDTGAVASVISKFSFDKLKLSTALLEEVQTTLTAVDGEEIKVYGQIKLKFTISNKVFVHTFVVAEVYETSGIFGMDFLEKFDAILFVSKSHMIIAGHKIRLYKLGFTTCAHIKLAEKVVIPPESELTIKGNVFGQKLNTPSVLEPRKDFYKDGLLMTRTLCHESDRHIFVNAINLTSQAIHLPKETLIGKLDTVVSIQPIKKENKIEENIEQVCLPEHLKCLIDNASPELTSEQRQQLEKCIFEYQDIFSSPDGKLGRTGIVKHSIDTGDAKPVRVPPRRIPLGQKQVIETEIDKMLKNDVIEPSNSAWSSPVLLVTKKDNSVRFCVDFRALNSLNLLSVENTETCSTKAASEIPTPIRVIQTDPGETSIAVHDDIEDDSIPNWLSMWSEEQISCWQKADPDIKIIFELKSLHLAKPPKECIQGCSYSVRTLWNLWDLLIVQNNVLYYLFETDTSEVKNLLIAPYVIRSKILNHLHNAHVAGHLGRDKTLNSVRRRFFWPGMTSDVSQWCKTCNQCAQAKPGPGLGHYYLQQSTVGFPFDRIAIDILGPCPVTRNANEYLIVITDYFTKWTESFAVSNHTALTVADKLVTEVFCRFGVPSQLHSDQGREFMSDLFTQICVLLNIDKTRTCPYRPQSDGLVERMNRTLIQMLSIFVNDNRNDWDDHLPYLLMAYRSTIQDSTGFAPHKLMFGRDMMCPIDIISGFMPKNENILCPVQYVEWVKHTLSLTYEFVNSNLNRAASRQKKNYDRGAKPRAFDEGSFVWRWYPPKAGLKLALGWTGPYHVEKKLSDVLYKIRLLPERRFLVVHVDHLKSYTGLNRPNGWEIEESELDNSFVELPDETENIDFADDLNCSTEIPSLNTPDARVNNDIPVDDRPIRFIMAEIDSIIIDVDDHEMMSLDKDLRLPWPSNGMSCDVKDCSDYIYSSYNSYIKHWKKYHRAEIQILQCTNCIKEFNNNCKLLKHLKKSHKLNDKTAKKALPEAIRQTKLNTKFINPGSVLPRFKNLMSKDIVSSFKDDLRDIWPSEGMCCEVVGCTGPILKTHAKYTAHWKLKHVTQINIFSCPHSKCKQKYAEKWKMNRHLKSNHKYSSEMVSAIQIPVSKEENMHYVCPGNVLYRKVSKVNTEARDAARKARQDFIREQNLPVRDQPSGDLQVCRGHYVDFNNNLTEAKVVKRW</sequence>
<keyword evidence="2" id="KW-0175">Coiled coil</keyword>
<keyword evidence="1" id="KW-0479">Metal-binding</keyword>
<proteinExistence type="predicted"/>
<dbReference type="SUPFAM" id="SSF53098">
    <property type="entry name" value="Ribonuclease H-like"/>
    <property type="match status" value="1"/>
</dbReference>
<evidence type="ECO:0000259" key="4">
    <source>
        <dbReference type="PROSITE" id="PS50157"/>
    </source>
</evidence>
<dbReference type="GO" id="GO:0008270">
    <property type="term" value="F:zinc ion binding"/>
    <property type="evidence" value="ECO:0007669"/>
    <property type="project" value="UniProtKB-KW"/>
</dbReference>
<feature type="region of interest" description="Disordered" evidence="3">
    <location>
        <begin position="89"/>
        <end position="197"/>
    </location>
</feature>
<organism evidence="7 8">
    <name type="scientific">Mytilus edulis</name>
    <name type="common">Blue mussel</name>
    <dbReference type="NCBI Taxonomy" id="6550"/>
    <lineage>
        <taxon>Eukaryota</taxon>
        <taxon>Metazoa</taxon>
        <taxon>Spiralia</taxon>
        <taxon>Lophotrochozoa</taxon>
        <taxon>Mollusca</taxon>
        <taxon>Bivalvia</taxon>
        <taxon>Autobranchia</taxon>
        <taxon>Pteriomorphia</taxon>
        <taxon>Mytilida</taxon>
        <taxon>Mytiloidea</taxon>
        <taxon>Mytilidae</taxon>
        <taxon>Mytilinae</taxon>
        <taxon>Mytilus</taxon>
    </lineage>
</organism>
<dbReference type="InterPro" id="IPR021109">
    <property type="entry name" value="Peptidase_aspartic_dom_sf"/>
</dbReference>
<feature type="domain" description="C2H2-type" evidence="4">
    <location>
        <begin position="1461"/>
        <end position="1489"/>
    </location>
</feature>
<dbReference type="PANTHER" id="PTHR37984:SF15">
    <property type="entry name" value="INTEGRASE CATALYTIC DOMAIN-CONTAINING PROTEIN"/>
    <property type="match status" value="1"/>
</dbReference>
<gene>
    <name evidence="7" type="ORF">MEDL_31017</name>
</gene>
<dbReference type="SUPFAM" id="SSF50630">
    <property type="entry name" value="Acid proteases"/>
    <property type="match status" value="1"/>
</dbReference>
<dbReference type="InterPro" id="IPR036397">
    <property type="entry name" value="RNaseH_sf"/>
</dbReference>
<dbReference type="PROSITE" id="PS50994">
    <property type="entry name" value="INTEGRASE"/>
    <property type="match status" value="1"/>
</dbReference>